<gene>
    <name evidence="1" type="ORF">NLI96_g5336</name>
</gene>
<reference evidence="1" key="1">
    <citation type="submission" date="2022-07" db="EMBL/GenBank/DDBJ databases">
        <title>Genome Sequence of Physisporinus lineatus.</title>
        <authorList>
            <person name="Buettner E."/>
        </authorList>
    </citation>
    <scope>NUCLEOTIDE SEQUENCE</scope>
    <source>
        <strain evidence="1">VT162</strain>
    </source>
</reference>
<evidence type="ECO:0008006" key="3">
    <source>
        <dbReference type="Google" id="ProtNLM"/>
    </source>
</evidence>
<dbReference type="SUPFAM" id="SSF52047">
    <property type="entry name" value="RNI-like"/>
    <property type="match status" value="1"/>
</dbReference>
<evidence type="ECO:0000313" key="2">
    <source>
        <dbReference type="Proteomes" id="UP001212997"/>
    </source>
</evidence>
<keyword evidence="2" id="KW-1185">Reference proteome</keyword>
<name>A0AAD5V3P5_9APHY</name>
<organism evidence="1 2">
    <name type="scientific">Meripilus lineatus</name>
    <dbReference type="NCBI Taxonomy" id="2056292"/>
    <lineage>
        <taxon>Eukaryota</taxon>
        <taxon>Fungi</taxon>
        <taxon>Dikarya</taxon>
        <taxon>Basidiomycota</taxon>
        <taxon>Agaricomycotina</taxon>
        <taxon>Agaricomycetes</taxon>
        <taxon>Polyporales</taxon>
        <taxon>Meripilaceae</taxon>
        <taxon>Meripilus</taxon>
    </lineage>
</organism>
<dbReference type="InterPro" id="IPR032675">
    <property type="entry name" value="LRR_dom_sf"/>
</dbReference>
<evidence type="ECO:0000313" key="1">
    <source>
        <dbReference type="EMBL" id="KAJ3484891.1"/>
    </source>
</evidence>
<comment type="caution">
    <text evidence="1">The sequence shown here is derived from an EMBL/GenBank/DDBJ whole genome shotgun (WGS) entry which is preliminary data.</text>
</comment>
<proteinExistence type="predicted"/>
<protein>
    <recommendedName>
        <fullName evidence="3">F-box domain-containing protein</fullName>
    </recommendedName>
</protein>
<accession>A0AAD5V3P5</accession>
<dbReference type="EMBL" id="JANAWD010000172">
    <property type="protein sequence ID" value="KAJ3484891.1"/>
    <property type="molecule type" value="Genomic_DNA"/>
</dbReference>
<dbReference type="Gene3D" id="3.80.10.10">
    <property type="entry name" value="Ribonuclease Inhibitor"/>
    <property type="match status" value="1"/>
</dbReference>
<sequence>MRIPLISRLLKRKTLTAAVASRSYPYELLVYIFQQVLHPYNRYPSSFVHEIPDDVFSPGELGSKSRRRDMLAAALVCKAWYIAAMDILYTSIRLHRVSAVKRIEKAFKRNPSFSSCVKAVTFVDETSLSFWGFIRLILYGNSRVNTIPSVSRLPRHIHRVLETCPNVDTLSIIRSMMSNEPYLPLSAYFPIHISLHHRLRVLTISDFHAASLTSIIPGIEFSVLETLQLAYLTITESSPPPIQTRFPRLRVLQISSSLFKLPEEATHDNMDVESHAFPQLESLELHFNFVDPRIEPSCLEQLNKLYILTGNHTQARTTNWWLAGHLDNIHDLTLPCQFFSESRTDSEVFKTLSLPRELRILRFMAFSSEWEAFETCARPPTNTKELKDFETSISWLLQHQESLSSDLNTIEILVSLEKPKPDMEGADAFFINLNRVAKACEQFGLVFRTVFRYVEPDADRAWPGPRGEWMIDEEIFP</sequence>
<dbReference type="AlphaFoldDB" id="A0AAD5V3P5"/>
<dbReference type="Proteomes" id="UP001212997">
    <property type="component" value="Unassembled WGS sequence"/>
</dbReference>